<dbReference type="Proteomes" id="UP000294575">
    <property type="component" value="Unassembled WGS sequence"/>
</dbReference>
<sequence length="372" mass="39890">MHIVASDGLQFRTEHSKVFGREVSETLDFSSGNQRIQYQRHERETFASAELREASVSFGEPKISRQALERYADSLPAASASTEEENLLDFDLDEAELGNLRLLLAALARLNGEFERFAGMYESAVSSHQLGASLGSAGSTAAVAPAARGGAPGASLSYDYHVTQWQEEQLKFSGSGQVTTADGRTIDMSLELQMQHSQYSHESVSIRAGARLQDPLVINYGGNAVGLTSQTMQFDLDADGRKDTLAMLANGSAYLALDKNGNGKIDDGRELFGAITGNGFTELAGHDDDGNGFIDSGDAVFESLKLWIPDQNGQGRLIGLKEAGIGALALKHAEGGFDLIANGELQGQVRSTGLFLFEDGRVGSMQQIDLVM</sequence>
<evidence type="ECO:0000313" key="2">
    <source>
        <dbReference type="Proteomes" id="UP000294575"/>
    </source>
</evidence>
<gene>
    <name evidence="1" type="ORF">DFQ45_1158</name>
</gene>
<keyword evidence="2" id="KW-1185">Reference proteome</keyword>
<reference evidence="1 2" key="1">
    <citation type="submission" date="2019-03" db="EMBL/GenBank/DDBJ databases">
        <title>Genomic Encyclopedia of Type Strains, Phase IV (KMG-IV): sequencing the most valuable type-strain genomes for metagenomic binning, comparative biology and taxonomic classification.</title>
        <authorList>
            <person name="Goeker M."/>
        </authorList>
    </citation>
    <scope>NUCLEOTIDE SEQUENCE [LARGE SCALE GENOMIC DNA]</scope>
    <source>
        <strain evidence="1 2">DSM 28679</strain>
    </source>
</reference>
<organism evidence="1 2">
    <name type="scientific">Thiopseudomonas denitrificans</name>
    <dbReference type="NCBI Taxonomy" id="1501432"/>
    <lineage>
        <taxon>Bacteria</taxon>
        <taxon>Pseudomonadati</taxon>
        <taxon>Pseudomonadota</taxon>
        <taxon>Gammaproteobacteria</taxon>
        <taxon>Pseudomonadales</taxon>
        <taxon>Pseudomonadaceae</taxon>
        <taxon>Thiopseudomonas</taxon>
    </lineage>
</organism>
<accession>A0A4R6TR43</accession>
<dbReference type="PANTHER" id="PTHR39431">
    <property type="entry name" value="FRPA/C-RELATED PROTEIN"/>
    <property type="match status" value="1"/>
</dbReference>
<proteinExistence type="predicted"/>
<dbReference type="EMBL" id="SNYK01000015">
    <property type="protein sequence ID" value="TDQ35459.1"/>
    <property type="molecule type" value="Genomic_DNA"/>
</dbReference>
<dbReference type="RefSeq" id="WP_240622442.1">
    <property type="nucleotide sequence ID" value="NZ_LNJZ01000001.1"/>
</dbReference>
<protein>
    <submittedName>
        <fullName evidence="1">Uncharacterized protein</fullName>
    </submittedName>
</protein>
<name>A0A4R6TR43_9GAMM</name>
<comment type="caution">
    <text evidence="1">The sequence shown here is derived from an EMBL/GenBank/DDBJ whole genome shotgun (WGS) entry which is preliminary data.</text>
</comment>
<dbReference type="AlphaFoldDB" id="A0A4R6TR43"/>
<evidence type="ECO:0000313" key="1">
    <source>
        <dbReference type="EMBL" id="TDQ35459.1"/>
    </source>
</evidence>
<dbReference type="PANTHER" id="PTHR39431:SF1">
    <property type="entry name" value="FRPA_C-RELATED PROTEIN"/>
    <property type="match status" value="1"/>
</dbReference>